<sequence length="99" mass="12362">MPPSEHKPRKETSKIRTTLFWRHKRMKKQRLAVLRWRRLMIIRSHNIEKAKKRELRDQKEYSEIKKKAEDFDAEKYLQELLEDARRGGYKIDLFKRWHT</sequence>
<dbReference type="EMBL" id="VSWD01000004">
    <property type="protein sequence ID" value="KAK3104705.1"/>
    <property type="molecule type" value="Genomic_DNA"/>
</dbReference>
<dbReference type="AlphaFoldDB" id="A0AA88YH14"/>
<organism evidence="1 2">
    <name type="scientific">Pinctada imbricata</name>
    <name type="common">Atlantic pearl-oyster</name>
    <name type="synonym">Pinctada martensii</name>
    <dbReference type="NCBI Taxonomy" id="66713"/>
    <lineage>
        <taxon>Eukaryota</taxon>
        <taxon>Metazoa</taxon>
        <taxon>Spiralia</taxon>
        <taxon>Lophotrochozoa</taxon>
        <taxon>Mollusca</taxon>
        <taxon>Bivalvia</taxon>
        <taxon>Autobranchia</taxon>
        <taxon>Pteriomorphia</taxon>
        <taxon>Pterioida</taxon>
        <taxon>Pterioidea</taxon>
        <taxon>Pteriidae</taxon>
        <taxon>Pinctada</taxon>
    </lineage>
</organism>
<evidence type="ECO:0000313" key="1">
    <source>
        <dbReference type="EMBL" id="KAK3104705.1"/>
    </source>
</evidence>
<name>A0AA88YH14_PINIB</name>
<comment type="caution">
    <text evidence="1">The sequence shown here is derived from an EMBL/GenBank/DDBJ whole genome shotgun (WGS) entry which is preliminary data.</text>
</comment>
<protein>
    <submittedName>
        <fullName evidence="1">Uncharacterized protein</fullName>
    </submittedName>
</protein>
<gene>
    <name evidence="1" type="ORF">FSP39_008226</name>
</gene>
<reference evidence="1" key="1">
    <citation type="submission" date="2019-08" db="EMBL/GenBank/DDBJ databases">
        <title>The improved chromosome-level genome for the pearl oyster Pinctada fucata martensii using PacBio sequencing and Hi-C.</title>
        <authorList>
            <person name="Zheng Z."/>
        </authorList>
    </citation>
    <scope>NUCLEOTIDE SEQUENCE</scope>
    <source>
        <strain evidence="1">ZZ-2019</strain>
        <tissue evidence="1">Adductor muscle</tissue>
    </source>
</reference>
<evidence type="ECO:0000313" key="2">
    <source>
        <dbReference type="Proteomes" id="UP001186944"/>
    </source>
</evidence>
<dbReference type="Proteomes" id="UP001186944">
    <property type="component" value="Unassembled WGS sequence"/>
</dbReference>
<accession>A0AA88YH14</accession>
<keyword evidence="2" id="KW-1185">Reference proteome</keyword>
<proteinExistence type="predicted"/>